<gene>
    <name evidence="1" type="ORF">UFOVP1604_40</name>
</gene>
<proteinExistence type="predicted"/>
<protein>
    <submittedName>
        <fullName evidence="1">Uncharacterized protein</fullName>
    </submittedName>
</protein>
<evidence type="ECO:0000313" key="1">
    <source>
        <dbReference type="EMBL" id="CAB4218709.1"/>
    </source>
</evidence>
<accession>A0A6J5STQ8</accession>
<dbReference type="EMBL" id="LR797474">
    <property type="protein sequence ID" value="CAB4218709.1"/>
    <property type="molecule type" value="Genomic_DNA"/>
</dbReference>
<reference evidence="1" key="1">
    <citation type="submission" date="2020-05" db="EMBL/GenBank/DDBJ databases">
        <authorList>
            <person name="Chiriac C."/>
            <person name="Salcher M."/>
            <person name="Ghai R."/>
            <person name="Kavagutti S V."/>
        </authorList>
    </citation>
    <scope>NUCLEOTIDE SEQUENCE</scope>
</reference>
<organism evidence="1">
    <name type="scientific">uncultured Caudovirales phage</name>
    <dbReference type="NCBI Taxonomy" id="2100421"/>
    <lineage>
        <taxon>Viruses</taxon>
        <taxon>Duplodnaviria</taxon>
        <taxon>Heunggongvirae</taxon>
        <taxon>Uroviricota</taxon>
        <taxon>Caudoviricetes</taxon>
        <taxon>Peduoviridae</taxon>
        <taxon>Maltschvirus</taxon>
        <taxon>Maltschvirus maltsch</taxon>
    </lineage>
</organism>
<sequence length="147" mass="17234">MEEQTPQKRTIAEVFREKRESFSGEIYIGIKLLENIRKIPEAQVTFLSLRQRLLEENHTLIEHFTQLKKTYREKKGEEWVDASKNHQIRYGTNEKNTIVDGKTATIKEKLEQIENQIAFYAESIKTTDAVLFGIKTRLDVQKLLDGH</sequence>
<name>A0A6J5STQ8_9CAUD</name>